<dbReference type="InterPro" id="IPR013525">
    <property type="entry name" value="ABC2_TM"/>
</dbReference>
<name>A0A512M606_9BACT</name>
<evidence type="ECO:0000256" key="4">
    <source>
        <dbReference type="ARBA" id="ARBA00023136"/>
    </source>
</evidence>
<reference evidence="7 8" key="1">
    <citation type="submission" date="2019-07" db="EMBL/GenBank/DDBJ databases">
        <title>Whole genome shotgun sequence of Brevifollis gellanilyticus NBRC 108608.</title>
        <authorList>
            <person name="Hosoyama A."/>
            <person name="Uohara A."/>
            <person name="Ohji S."/>
            <person name="Ichikawa N."/>
        </authorList>
    </citation>
    <scope>NUCLEOTIDE SEQUENCE [LARGE SCALE GENOMIC DNA]</scope>
    <source>
        <strain evidence="7 8">NBRC 108608</strain>
    </source>
</reference>
<feature type="transmembrane region" description="Helical" evidence="5">
    <location>
        <begin position="173"/>
        <end position="191"/>
    </location>
</feature>
<dbReference type="InterPro" id="IPR000412">
    <property type="entry name" value="ABC_2_transport"/>
</dbReference>
<feature type="transmembrane region" description="Helical" evidence="5">
    <location>
        <begin position="140"/>
        <end position="164"/>
    </location>
</feature>
<feature type="transmembrane region" description="Helical" evidence="5">
    <location>
        <begin position="27"/>
        <end position="47"/>
    </location>
</feature>
<dbReference type="AlphaFoldDB" id="A0A512M606"/>
<dbReference type="GO" id="GO:0043190">
    <property type="term" value="C:ATP-binding cassette (ABC) transporter complex"/>
    <property type="evidence" value="ECO:0007669"/>
    <property type="project" value="InterPro"/>
</dbReference>
<feature type="domain" description="ABC-2 type transporter transmembrane" evidence="6">
    <location>
        <begin position="48"/>
        <end position="249"/>
    </location>
</feature>
<evidence type="ECO:0000256" key="1">
    <source>
        <dbReference type="ARBA" id="ARBA00004141"/>
    </source>
</evidence>
<gene>
    <name evidence="7" type="ORF">BGE01nite_14530</name>
</gene>
<evidence type="ECO:0000313" key="8">
    <source>
        <dbReference type="Proteomes" id="UP000321577"/>
    </source>
</evidence>
<dbReference type="PANTHER" id="PTHR43229">
    <property type="entry name" value="NODULATION PROTEIN J"/>
    <property type="match status" value="1"/>
</dbReference>
<keyword evidence="4 5" id="KW-0472">Membrane</keyword>
<evidence type="ECO:0000313" key="7">
    <source>
        <dbReference type="EMBL" id="GEP42162.1"/>
    </source>
</evidence>
<evidence type="ECO:0000256" key="2">
    <source>
        <dbReference type="ARBA" id="ARBA00022692"/>
    </source>
</evidence>
<comment type="caution">
    <text evidence="7">The sequence shown here is derived from an EMBL/GenBank/DDBJ whole genome shotgun (WGS) entry which is preliminary data.</text>
</comment>
<dbReference type="OrthoDB" id="9786643at2"/>
<evidence type="ECO:0000256" key="3">
    <source>
        <dbReference type="ARBA" id="ARBA00022989"/>
    </source>
</evidence>
<dbReference type="PANTHER" id="PTHR43229:SF2">
    <property type="entry name" value="NODULATION PROTEIN J"/>
    <property type="match status" value="1"/>
</dbReference>
<dbReference type="RefSeq" id="WP_146849766.1">
    <property type="nucleotide sequence ID" value="NZ_BKAG01000008.1"/>
</dbReference>
<dbReference type="InterPro" id="IPR051784">
    <property type="entry name" value="Nod_factor_ABC_transporter"/>
</dbReference>
<comment type="subcellular location">
    <subcellularLocation>
        <location evidence="1">Membrane</location>
        <topology evidence="1">Multi-pass membrane protein</topology>
    </subcellularLocation>
</comment>
<accession>A0A512M606</accession>
<proteinExistence type="predicted"/>
<organism evidence="7 8">
    <name type="scientific">Brevifollis gellanilyticus</name>
    <dbReference type="NCBI Taxonomy" id="748831"/>
    <lineage>
        <taxon>Bacteria</taxon>
        <taxon>Pseudomonadati</taxon>
        <taxon>Verrucomicrobiota</taxon>
        <taxon>Verrucomicrobiia</taxon>
        <taxon>Verrucomicrobiales</taxon>
        <taxon>Verrucomicrobiaceae</taxon>
    </lineage>
</organism>
<dbReference type="Pfam" id="PF12698">
    <property type="entry name" value="ABC2_membrane_3"/>
    <property type="match status" value="1"/>
</dbReference>
<sequence length="265" mass="30519">MNFNTISALVLRYLFLYTRTPMRMVELVFWPVVDLVVWGNVTVFIQKNTNPEFGSFVLFFLGGMILWDILFRAQQGVAISFLEDVWTRNLLNVFVAPVRTFEYVGATFIVGFLRILVTAVVLGLISWVGYSYNIFSLHWWLIPFFANLMLFGWSLGMISTALILRWGQAAESLAWAIPFFFQPAVAVFYPVEDMPAWSQPIAWSFPPTYIFEGMREVMKTGTMNWNYLWYSAALNVVYLALAGGLFAWILNLTRKRGLLTKFATQ</sequence>
<feature type="transmembrane region" description="Helical" evidence="5">
    <location>
        <begin position="53"/>
        <end position="71"/>
    </location>
</feature>
<keyword evidence="3 5" id="KW-1133">Transmembrane helix</keyword>
<evidence type="ECO:0000259" key="6">
    <source>
        <dbReference type="Pfam" id="PF12698"/>
    </source>
</evidence>
<dbReference type="GO" id="GO:0140359">
    <property type="term" value="F:ABC-type transporter activity"/>
    <property type="evidence" value="ECO:0007669"/>
    <property type="project" value="InterPro"/>
</dbReference>
<keyword evidence="2 5" id="KW-0812">Transmembrane</keyword>
<dbReference type="PIRSF" id="PIRSF006648">
    <property type="entry name" value="DrrB"/>
    <property type="match status" value="1"/>
</dbReference>
<evidence type="ECO:0000256" key="5">
    <source>
        <dbReference type="SAM" id="Phobius"/>
    </source>
</evidence>
<dbReference type="Proteomes" id="UP000321577">
    <property type="component" value="Unassembled WGS sequence"/>
</dbReference>
<feature type="transmembrane region" description="Helical" evidence="5">
    <location>
        <begin position="103"/>
        <end position="128"/>
    </location>
</feature>
<protein>
    <submittedName>
        <fullName evidence="7">ABC transporter</fullName>
    </submittedName>
</protein>
<dbReference type="EMBL" id="BKAG01000008">
    <property type="protein sequence ID" value="GEP42162.1"/>
    <property type="molecule type" value="Genomic_DNA"/>
</dbReference>
<keyword evidence="8" id="KW-1185">Reference proteome</keyword>
<feature type="transmembrane region" description="Helical" evidence="5">
    <location>
        <begin position="227"/>
        <end position="250"/>
    </location>
</feature>